<dbReference type="Proteomes" id="UP000027936">
    <property type="component" value="Unassembled WGS sequence"/>
</dbReference>
<reference evidence="5 6" key="1">
    <citation type="submission" date="2014-04" db="EMBL/GenBank/DDBJ databases">
        <title>Draft genome sequence of Bacillus azotoformans MEV2011, a (co-) denitrifying strain unable to grow in the presence of oxygen.</title>
        <authorList>
            <person name="Nielsen M."/>
            <person name="Schreiber L."/>
            <person name="Finster K."/>
            <person name="Schramm A."/>
        </authorList>
    </citation>
    <scope>NUCLEOTIDE SEQUENCE [LARGE SCALE GENOMIC DNA]</scope>
    <source>
        <strain evidence="5 6">MEV2011</strain>
    </source>
</reference>
<dbReference type="EMBL" id="JJRY01000004">
    <property type="protein sequence ID" value="KEF39203.1"/>
    <property type="molecule type" value="Genomic_DNA"/>
</dbReference>
<protein>
    <submittedName>
        <fullName evidence="5">Carbon dioxide concentrating mechanism/carboxysome shell protein</fullName>
    </submittedName>
</protein>
<dbReference type="GO" id="GO:0031469">
    <property type="term" value="C:bacterial microcompartment"/>
    <property type="evidence" value="ECO:0007669"/>
    <property type="project" value="UniProtKB-SubCell"/>
</dbReference>
<dbReference type="SMART" id="SM00877">
    <property type="entry name" value="BMC"/>
    <property type="match status" value="1"/>
</dbReference>
<comment type="similarity">
    <text evidence="3">Belongs to the bacterial microcompartments protein family.</text>
</comment>
<dbReference type="InterPro" id="IPR050575">
    <property type="entry name" value="BMC_shell"/>
</dbReference>
<dbReference type="PANTHER" id="PTHR33941">
    <property type="entry name" value="PROPANEDIOL UTILIZATION PROTEIN PDUA"/>
    <property type="match status" value="1"/>
</dbReference>
<evidence type="ECO:0000256" key="2">
    <source>
        <dbReference type="ARBA" id="ARBA00024446"/>
    </source>
</evidence>
<dbReference type="PATRIC" id="fig|1348973.3.peg.1555"/>
<dbReference type="SUPFAM" id="SSF143414">
    <property type="entry name" value="CcmK-like"/>
    <property type="match status" value="1"/>
</dbReference>
<gene>
    <name evidence="5" type="ORF">M670_01594</name>
</gene>
<accession>A0A072NQP3</accession>
<evidence type="ECO:0000256" key="3">
    <source>
        <dbReference type="PROSITE-ProRule" id="PRU01278"/>
    </source>
</evidence>
<dbReference type="Gene3D" id="3.30.70.1710">
    <property type="match status" value="1"/>
</dbReference>
<evidence type="ECO:0000313" key="6">
    <source>
        <dbReference type="Proteomes" id="UP000027936"/>
    </source>
</evidence>
<proteinExistence type="inferred from homology"/>
<dbReference type="AlphaFoldDB" id="A0A072NQP3"/>
<keyword evidence="2" id="KW-1283">Bacterial microcompartment</keyword>
<evidence type="ECO:0000259" key="4">
    <source>
        <dbReference type="PROSITE" id="PS51930"/>
    </source>
</evidence>
<feature type="domain" description="BMC" evidence="4">
    <location>
        <begin position="4"/>
        <end position="88"/>
    </location>
</feature>
<dbReference type="OrthoDB" id="2892145at2"/>
<dbReference type="CDD" id="cd07045">
    <property type="entry name" value="BMC_CcmK_like"/>
    <property type="match status" value="1"/>
</dbReference>
<comment type="subcellular location">
    <subcellularLocation>
        <location evidence="1">Bacterial microcompartment</location>
    </subcellularLocation>
</comment>
<dbReference type="RefSeq" id="WP_035194775.1">
    <property type="nucleotide sequence ID" value="NZ_JJRY01000004.1"/>
</dbReference>
<dbReference type="InterPro" id="IPR000249">
    <property type="entry name" value="BMC_dom"/>
</dbReference>
<dbReference type="PANTHER" id="PTHR33941:SF11">
    <property type="entry name" value="BACTERIAL MICROCOMPARTMENT SHELL PROTEIN PDUJ"/>
    <property type="match status" value="1"/>
</dbReference>
<evidence type="ECO:0000256" key="1">
    <source>
        <dbReference type="ARBA" id="ARBA00024322"/>
    </source>
</evidence>
<comment type="caution">
    <text evidence="5">The sequence shown here is derived from an EMBL/GenBank/DDBJ whole genome shotgun (WGS) entry which is preliminary data.</text>
</comment>
<name>A0A072NQP3_SCHAZ</name>
<evidence type="ECO:0000313" key="5">
    <source>
        <dbReference type="EMBL" id="KEF39203.1"/>
    </source>
</evidence>
<sequence>MGKAVGMIETLGIATTIEATDMMLKTADVVVFQQNKTDPALVTTFITGDVSAVVAAIEAGKGVAERTGALIAYTVIPAADDQTLDRLIE</sequence>
<dbReference type="PROSITE" id="PS51930">
    <property type="entry name" value="BMC_2"/>
    <property type="match status" value="1"/>
</dbReference>
<dbReference type="Pfam" id="PF00936">
    <property type="entry name" value="BMC"/>
    <property type="match status" value="1"/>
</dbReference>
<organism evidence="5 6">
    <name type="scientific">Schinkia azotoformans MEV2011</name>
    <dbReference type="NCBI Taxonomy" id="1348973"/>
    <lineage>
        <taxon>Bacteria</taxon>
        <taxon>Bacillati</taxon>
        <taxon>Bacillota</taxon>
        <taxon>Bacilli</taxon>
        <taxon>Bacillales</taxon>
        <taxon>Bacillaceae</taxon>
        <taxon>Calidifontibacillus/Schinkia group</taxon>
        <taxon>Schinkia</taxon>
    </lineage>
</organism>
<dbReference type="InterPro" id="IPR044872">
    <property type="entry name" value="CcmK/CsoS1_BMC"/>
</dbReference>
<dbReference type="InterPro" id="IPR037233">
    <property type="entry name" value="CcmK-like_sf"/>
</dbReference>